<dbReference type="InterPro" id="IPR019546">
    <property type="entry name" value="TAT_signal_bac_arc"/>
</dbReference>
<sequence length="328" mass="37114">MQNSRRKFLKQVGIGALSAYVGSSLLSACDSGTKVASATGPIKNIGLQIFSLRDLLFQDPKLTLETVSKIGYSHIETFGVDVANNAFWGIKVPDLKKLLADNGLSTHSGHYDMSKYLDRNSTEKESIEKYIEVAQALGQKYVIAPVNPMHDLNNLKVEDYQYAAEQLNKAGELAKQAGIKIGYHNHFWEFRQFANNTRGLDIMLAFTEKDLVAFEMDLFWIEKAGLNPLTYIEKYPGRFEMWHVKDMDKQFTKTVIGEQYDQAPLDSIFKEVKYTEVGTGAIDFANIIQAAEKSGLVHAFVEQDDIYLPNKFESVKKSYEYVQKYLAK</sequence>
<feature type="domain" description="Xylose isomerase-like TIM barrel" evidence="1">
    <location>
        <begin position="65"/>
        <end position="296"/>
    </location>
</feature>
<dbReference type="OrthoDB" id="9798407at2"/>
<dbReference type="InterPro" id="IPR036237">
    <property type="entry name" value="Xyl_isomerase-like_sf"/>
</dbReference>
<dbReference type="InterPro" id="IPR006311">
    <property type="entry name" value="TAT_signal"/>
</dbReference>
<protein>
    <submittedName>
        <fullName evidence="2">Secreted protein</fullName>
    </submittedName>
</protein>
<dbReference type="PROSITE" id="PS51257">
    <property type="entry name" value="PROKAR_LIPOPROTEIN"/>
    <property type="match status" value="1"/>
</dbReference>
<proteinExistence type="predicted"/>
<dbReference type="PANTHER" id="PTHR12110:SF41">
    <property type="entry name" value="INOSOSE DEHYDRATASE"/>
    <property type="match status" value="1"/>
</dbReference>
<organism evidence="2 3">
    <name type="scientific">Sphingobacterium alimentarium</name>
    <dbReference type="NCBI Taxonomy" id="797292"/>
    <lineage>
        <taxon>Bacteria</taxon>
        <taxon>Pseudomonadati</taxon>
        <taxon>Bacteroidota</taxon>
        <taxon>Sphingobacteriia</taxon>
        <taxon>Sphingobacteriales</taxon>
        <taxon>Sphingobacteriaceae</taxon>
        <taxon>Sphingobacterium</taxon>
    </lineage>
</organism>
<dbReference type="PANTHER" id="PTHR12110">
    <property type="entry name" value="HYDROXYPYRUVATE ISOMERASE"/>
    <property type="match status" value="1"/>
</dbReference>
<dbReference type="RefSeq" id="WP_132776157.1">
    <property type="nucleotide sequence ID" value="NZ_SMBZ01000002.1"/>
</dbReference>
<dbReference type="PROSITE" id="PS51318">
    <property type="entry name" value="TAT"/>
    <property type="match status" value="1"/>
</dbReference>
<reference evidence="2 3" key="1">
    <citation type="submission" date="2019-03" db="EMBL/GenBank/DDBJ databases">
        <title>Genomic Encyclopedia of Type Strains, Phase IV (KMG-IV): sequencing the most valuable type-strain genomes for metagenomic binning, comparative biology and taxonomic classification.</title>
        <authorList>
            <person name="Goeker M."/>
        </authorList>
    </citation>
    <scope>NUCLEOTIDE SEQUENCE [LARGE SCALE GENOMIC DNA]</scope>
    <source>
        <strain evidence="2 3">DSM 22362</strain>
    </source>
</reference>
<comment type="caution">
    <text evidence="2">The sequence shown here is derived from an EMBL/GenBank/DDBJ whole genome shotgun (WGS) entry which is preliminary data.</text>
</comment>
<evidence type="ECO:0000313" key="2">
    <source>
        <dbReference type="EMBL" id="TCV20379.1"/>
    </source>
</evidence>
<dbReference type="AlphaFoldDB" id="A0A4R3W087"/>
<dbReference type="InterPro" id="IPR013022">
    <property type="entry name" value="Xyl_isomerase-like_TIM-brl"/>
</dbReference>
<dbReference type="NCBIfam" id="TIGR01409">
    <property type="entry name" value="TAT_signal_seq"/>
    <property type="match status" value="1"/>
</dbReference>
<dbReference type="SUPFAM" id="SSF51658">
    <property type="entry name" value="Xylose isomerase-like"/>
    <property type="match status" value="1"/>
</dbReference>
<name>A0A4R3W087_9SPHI</name>
<evidence type="ECO:0000313" key="3">
    <source>
        <dbReference type="Proteomes" id="UP000295197"/>
    </source>
</evidence>
<dbReference type="EMBL" id="SMBZ01000002">
    <property type="protein sequence ID" value="TCV20379.1"/>
    <property type="molecule type" value="Genomic_DNA"/>
</dbReference>
<gene>
    <name evidence="2" type="ORF">EDC17_100292</name>
</gene>
<dbReference type="Pfam" id="PF01261">
    <property type="entry name" value="AP_endonuc_2"/>
    <property type="match status" value="1"/>
</dbReference>
<evidence type="ECO:0000259" key="1">
    <source>
        <dbReference type="Pfam" id="PF01261"/>
    </source>
</evidence>
<dbReference type="InterPro" id="IPR050312">
    <property type="entry name" value="IolE/XylAMocC-like"/>
</dbReference>
<keyword evidence="3" id="KW-1185">Reference proteome</keyword>
<accession>A0A4R3W087</accession>
<dbReference type="Proteomes" id="UP000295197">
    <property type="component" value="Unassembled WGS sequence"/>
</dbReference>
<dbReference type="Gene3D" id="3.20.20.150">
    <property type="entry name" value="Divalent-metal-dependent TIM barrel enzymes"/>
    <property type="match status" value="1"/>
</dbReference>